<evidence type="ECO:0000256" key="1">
    <source>
        <dbReference type="ARBA" id="ARBA00001913"/>
    </source>
</evidence>
<dbReference type="PANTHER" id="PTHR42693:SF42">
    <property type="entry name" value="ARYLSULFATASE G"/>
    <property type="match status" value="1"/>
</dbReference>
<sequence length="477" mass="52896" precursor="true">MIKKTAINCFMASLVALSVLSATASGQDSKKKGKPPNIVLIMADDLGWKDLHCYGNEKLDTPNLDRLAEQGLLFTDAYSAAPVCTPTRAALMTGESPARLNITNHAGGHPPNFQKPGTDLITPIWLRHLPLERVTLAEQLKQAGYATGFVGKWHLSHRSRSKSNPDQDQPTEPELRPEHQGFDINIGGCRFGGPPSYFSPYKIPNLTGKTEGEYLPDRCADECVRFIKSAQEDGNRPFFLCWWNYSVHYPFEAPADLIAKYEQRKGPGVENPTYAAMIEGMDRSIGKVITAIDQQGLGEQTLVIFTSDNGPFAANVQPLRAEKGFLYEGGIRVPMIVRWTGRVSPSTQTSTPAITMDIHATILDAANLNADPSNTPDGISLVPLIENGTEPTRDSIFFHYPNYAFHKQNRLGSAVRSGDYKLILYYDDDSIELYNLKDDISESNNLADKLPEKAQQLRSELEAWLKETNASRPRRAN</sequence>
<dbReference type="InterPro" id="IPR017850">
    <property type="entry name" value="Alkaline_phosphatase_core_sf"/>
</dbReference>
<dbReference type="EC" id="3.1.6.1" evidence="10"/>
<dbReference type="Proteomes" id="UP000319004">
    <property type="component" value="Chromosome"/>
</dbReference>
<evidence type="ECO:0000256" key="2">
    <source>
        <dbReference type="ARBA" id="ARBA00008779"/>
    </source>
</evidence>
<evidence type="ECO:0000256" key="3">
    <source>
        <dbReference type="ARBA" id="ARBA00022723"/>
    </source>
</evidence>
<dbReference type="PANTHER" id="PTHR42693">
    <property type="entry name" value="ARYLSULFATASE FAMILY MEMBER"/>
    <property type="match status" value="1"/>
</dbReference>
<evidence type="ECO:0000313" key="11">
    <source>
        <dbReference type="Proteomes" id="UP000319004"/>
    </source>
</evidence>
<evidence type="ECO:0000256" key="7">
    <source>
        <dbReference type="SAM" id="MobiDB-lite"/>
    </source>
</evidence>
<dbReference type="RefSeq" id="WP_145386006.1">
    <property type="nucleotide sequence ID" value="NZ_CP037423.1"/>
</dbReference>
<evidence type="ECO:0000313" key="10">
    <source>
        <dbReference type="EMBL" id="QDV42357.1"/>
    </source>
</evidence>
<dbReference type="PROSITE" id="PS00523">
    <property type="entry name" value="SULFATASE_1"/>
    <property type="match status" value="1"/>
</dbReference>
<reference evidence="10 11" key="1">
    <citation type="submission" date="2019-03" db="EMBL/GenBank/DDBJ databases">
        <title>Deep-cultivation of Planctomycetes and their phenomic and genomic characterization uncovers novel biology.</title>
        <authorList>
            <person name="Wiegand S."/>
            <person name="Jogler M."/>
            <person name="Boedeker C."/>
            <person name="Pinto D."/>
            <person name="Vollmers J."/>
            <person name="Rivas-Marin E."/>
            <person name="Kohn T."/>
            <person name="Peeters S.H."/>
            <person name="Heuer A."/>
            <person name="Rast P."/>
            <person name="Oberbeckmann S."/>
            <person name="Bunk B."/>
            <person name="Jeske O."/>
            <person name="Meyerdierks A."/>
            <person name="Storesund J.E."/>
            <person name="Kallscheuer N."/>
            <person name="Luecker S."/>
            <person name="Lage O.M."/>
            <person name="Pohl T."/>
            <person name="Merkel B.J."/>
            <person name="Hornburger P."/>
            <person name="Mueller R.-W."/>
            <person name="Bruemmer F."/>
            <person name="Labrenz M."/>
            <person name="Spormann A.M."/>
            <person name="Op den Camp H."/>
            <person name="Overmann J."/>
            <person name="Amann R."/>
            <person name="Jetten M.S.M."/>
            <person name="Mascher T."/>
            <person name="Medema M.H."/>
            <person name="Devos D.P."/>
            <person name="Kaster A.-K."/>
            <person name="Ovreas L."/>
            <person name="Rohde M."/>
            <person name="Galperin M.Y."/>
            <person name="Jogler C."/>
        </authorList>
    </citation>
    <scope>NUCLEOTIDE SEQUENCE [LARGE SCALE GENOMIC DNA]</scope>
    <source>
        <strain evidence="10 11">Enr13</strain>
    </source>
</reference>
<protein>
    <submittedName>
        <fullName evidence="10">Arylsulfatase</fullName>
        <ecNumber evidence="10">3.1.6.1</ecNumber>
    </submittedName>
</protein>
<evidence type="ECO:0000256" key="6">
    <source>
        <dbReference type="ARBA" id="ARBA00022837"/>
    </source>
</evidence>
<dbReference type="KEGG" id="snep:Enr13x_22020"/>
<evidence type="ECO:0000256" key="4">
    <source>
        <dbReference type="ARBA" id="ARBA00022729"/>
    </source>
</evidence>
<gene>
    <name evidence="10" type="primary">atsA_36</name>
    <name evidence="10" type="ORF">Enr13x_22020</name>
</gene>
<dbReference type="AlphaFoldDB" id="A0A518HNJ5"/>
<feature type="region of interest" description="Disordered" evidence="7">
    <location>
        <begin position="156"/>
        <end position="179"/>
    </location>
</feature>
<dbReference type="EMBL" id="CP037423">
    <property type="protein sequence ID" value="QDV42357.1"/>
    <property type="molecule type" value="Genomic_DNA"/>
</dbReference>
<dbReference type="Pfam" id="PF00884">
    <property type="entry name" value="Sulfatase"/>
    <property type="match status" value="1"/>
</dbReference>
<dbReference type="GO" id="GO:0046872">
    <property type="term" value="F:metal ion binding"/>
    <property type="evidence" value="ECO:0007669"/>
    <property type="project" value="UniProtKB-KW"/>
</dbReference>
<evidence type="ECO:0000256" key="5">
    <source>
        <dbReference type="ARBA" id="ARBA00022801"/>
    </source>
</evidence>
<dbReference type="SUPFAM" id="SSF53649">
    <property type="entry name" value="Alkaline phosphatase-like"/>
    <property type="match status" value="1"/>
</dbReference>
<comment type="similarity">
    <text evidence="2">Belongs to the sulfatase family.</text>
</comment>
<feature type="signal peptide" evidence="8">
    <location>
        <begin position="1"/>
        <end position="24"/>
    </location>
</feature>
<dbReference type="InterPro" id="IPR000917">
    <property type="entry name" value="Sulfatase_N"/>
</dbReference>
<dbReference type="Gene3D" id="3.30.1120.10">
    <property type="match status" value="1"/>
</dbReference>
<organism evidence="10 11">
    <name type="scientific">Stieleria neptunia</name>
    <dbReference type="NCBI Taxonomy" id="2527979"/>
    <lineage>
        <taxon>Bacteria</taxon>
        <taxon>Pseudomonadati</taxon>
        <taxon>Planctomycetota</taxon>
        <taxon>Planctomycetia</taxon>
        <taxon>Pirellulales</taxon>
        <taxon>Pirellulaceae</taxon>
        <taxon>Stieleria</taxon>
    </lineage>
</organism>
<feature type="domain" description="Sulfatase N-terminal" evidence="9">
    <location>
        <begin position="36"/>
        <end position="367"/>
    </location>
</feature>
<proteinExistence type="inferred from homology"/>
<name>A0A518HNJ5_9BACT</name>
<dbReference type="InterPro" id="IPR024607">
    <property type="entry name" value="Sulfatase_CS"/>
</dbReference>
<keyword evidence="3" id="KW-0479">Metal-binding</keyword>
<keyword evidence="4 8" id="KW-0732">Signal</keyword>
<dbReference type="GO" id="GO:0004065">
    <property type="term" value="F:arylsulfatase activity"/>
    <property type="evidence" value="ECO:0007669"/>
    <property type="project" value="UniProtKB-EC"/>
</dbReference>
<keyword evidence="6" id="KW-0106">Calcium</keyword>
<feature type="chain" id="PRO_5021991138" evidence="8">
    <location>
        <begin position="25"/>
        <end position="477"/>
    </location>
</feature>
<comment type="cofactor">
    <cofactor evidence="1">
        <name>Ca(2+)</name>
        <dbReference type="ChEBI" id="CHEBI:29108"/>
    </cofactor>
</comment>
<dbReference type="OrthoDB" id="9783154at2"/>
<dbReference type="Gene3D" id="3.40.720.10">
    <property type="entry name" value="Alkaline Phosphatase, subunit A"/>
    <property type="match status" value="1"/>
</dbReference>
<accession>A0A518HNJ5</accession>
<evidence type="ECO:0000259" key="9">
    <source>
        <dbReference type="Pfam" id="PF00884"/>
    </source>
</evidence>
<keyword evidence="5 10" id="KW-0378">Hydrolase</keyword>
<dbReference type="InterPro" id="IPR050738">
    <property type="entry name" value="Sulfatase"/>
</dbReference>
<dbReference type="CDD" id="cd16144">
    <property type="entry name" value="ARS_like"/>
    <property type="match status" value="1"/>
</dbReference>
<keyword evidence="11" id="KW-1185">Reference proteome</keyword>
<dbReference type="PROSITE" id="PS00149">
    <property type="entry name" value="SULFATASE_2"/>
    <property type="match status" value="1"/>
</dbReference>
<evidence type="ECO:0000256" key="8">
    <source>
        <dbReference type="SAM" id="SignalP"/>
    </source>
</evidence>